<accession>A0A1B7M2L2</accession>
<reference evidence="2 3" key="1">
    <citation type="submission" date="2016-04" db="EMBL/GenBank/DDBJ databases">
        <title>First whole genome shotgun sequence of the bacterium Enteractinococcus sp. strain UASWS1574.</title>
        <authorList>
            <person name="Crovadore J."/>
            <person name="Chablais R."/>
            <person name="Lefort F."/>
        </authorList>
    </citation>
    <scope>NUCLEOTIDE SEQUENCE [LARGE SCALE GENOMIC DNA]</scope>
    <source>
        <strain evidence="2 3">UASWS1574</strain>
    </source>
</reference>
<dbReference type="AlphaFoldDB" id="A0A1B7M2L2"/>
<evidence type="ECO:0000259" key="1">
    <source>
        <dbReference type="SMART" id="SM00974"/>
    </source>
</evidence>
<evidence type="ECO:0000313" key="2">
    <source>
        <dbReference type="EMBL" id="OAV62833.1"/>
    </source>
</evidence>
<dbReference type="EMBL" id="LXEY01000008">
    <property type="protein sequence ID" value="OAV62833.1"/>
    <property type="molecule type" value="Genomic_DNA"/>
</dbReference>
<sequence>MKRRVRQELDEVLLLTDRFISDVFDLIDEDMTSDEMARYFRHKAPWNVEKHLHAIDMLFDPSLASSFGQQVHGYAKGAARDILTFDITPELRQHLNRVLVTPHRPRSSAPDSDDAGVIVDPQDWIDQETVPGVYVYTYPQYLITELLTDDGRTLYKVGASQATSRRLERQRRQTEVPEDIEIIRVYPSEDCFDDEAHFHDILKHAGHHHKTTRAGTEWFRTSLPMLDAIAEALDLATDQEG</sequence>
<dbReference type="InterPro" id="IPR018306">
    <property type="entry name" value="Phage_T5_Orf172_DNA-bd"/>
</dbReference>
<feature type="domain" description="Bacteriophage T5 Orf172 DNA-binding" evidence="1">
    <location>
        <begin position="149"/>
        <end position="233"/>
    </location>
</feature>
<comment type="caution">
    <text evidence="2">The sequence shown here is derived from an EMBL/GenBank/DDBJ whole genome shotgun (WGS) entry which is preliminary data.</text>
</comment>
<dbReference type="Proteomes" id="UP000078292">
    <property type="component" value="Unassembled WGS sequence"/>
</dbReference>
<organism evidence="2 3">
    <name type="scientific">Enteractinococcus helveticum</name>
    <dbReference type="NCBI Taxonomy" id="1837282"/>
    <lineage>
        <taxon>Bacteria</taxon>
        <taxon>Bacillati</taxon>
        <taxon>Actinomycetota</taxon>
        <taxon>Actinomycetes</taxon>
        <taxon>Micrococcales</taxon>
        <taxon>Micrococcaceae</taxon>
    </lineage>
</organism>
<evidence type="ECO:0000313" key="3">
    <source>
        <dbReference type="Proteomes" id="UP000078292"/>
    </source>
</evidence>
<dbReference type="Pfam" id="PF13455">
    <property type="entry name" value="MUG113"/>
    <property type="match status" value="1"/>
</dbReference>
<gene>
    <name evidence="2" type="ORF">A6F49_04825</name>
</gene>
<dbReference type="STRING" id="1837282.A6F49_04825"/>
<keyword evidence="3" id="KW-1185">Reference proteome</keyword>
<protein>
    <recommendedName>
        <fullName evidence="1">Bacteriophage T5 Orf172 DNA-binding domain-containing protein</fullName>
    </recommendedName>
</protein>
<name>A0A1B7M2L2_9MICC</name>
<dbReference type="RefSeq" id="WP_043055567.1">
    <property type="nucleotide sequence ID" value="NZ_LXEY01000008.1"/>
</dbReference>
<dbReference type="OrthoDB" id="5148880at2"/>
<proteinExistence type="predicted"/>
<dbReference type="SMART" id="SM00974">
    <property type="entry name" value="T5orf172"/>
    <property type="match status" value="1"/>
</dbReference>